<dbReference type="InterPro" id="IPR056599">
    <property type="entry name" value="AAA_lid_fung"/>
</dbReference>
<evidence type="ECO:0000313" key="3">
    <source>
        <dbReference type="EMBL" id="KAH0536272.1"/>
    </source>
</evidence>
<feature type="region of interest" description="Disordered" evidence="1">
    <location>
        <begin position="1"/>
        <end position="27"/>
    </location>
</feature>
<gene>
    <name evidence="3" type="ORF">FGG08_006833</name>
</gene>
<dbReference type="SMART" id="SM00382">
    <property type="entry name" value="AAA"/>
    <property type="match status" value="1"/>
</dbReference>
<dbReference type="AlphaFoldDB" id="A0A9P8KUJ8"/>
<dbReference type="OrthoDB" id="10042665at2759"/>
<name>A0A9P8KUJ8_9PEZI</name>
<sequence>MALVSNDRNGGEDRELSPGLTATKSLPGVLETQLPTMERTQSNVIPKDLTDRVQPGEEKSEAGIQPICITRVPSAQWRSVKRDAKLNPSLGVLVISFKMSTPPARPAKQNAQKGSSGQADSVDMDTDTYVPIPVPDRLAINSELLLNALGHCIGDTIPQDRNVWVRPFKYLVAFSTQIRNALQKAESSCNQAESGSGLTVQNGNNSTPTLGTEPLAPAEISTEEQSSAGTNAVPEVEVPEEVQRARRLRDELRCVVQFMDEDMRDIFDIERQIANQTLKEVTFEHLWQLYKPGDLILSENSGAGNHQYQAYRVLHVTGGRQIIDTNNKSEFHAISNRDWDWNSDSEEKVRNTVRTSSRITAFLIDCFYLDFNGQFIGPRAKRFGILAYRGKRPVCSFVAYLASLHSQYSEIYRSLVSRGKRFTELAFGAHKQYSGVTLREGLQLWARHNSSGYQIDEEEIHSEVMIDQAAAAVNLRKHHDSWSLKLGGSTLSSPTAADAREGFDPLPEKTRDAWVTDVFDDSVLDLDRRNEFMGSTELLSYLTLRDFPPLDDFKILLPPRIYGYAMHNRKWFPLDVSIIRDIPTDRGRNAAASYNDLVLPPGHKKLLQALIQNQVGPPKQKLDASAESEDSFSMDVVKGKGKGLIILLHGAPGVGKTSTAEVVAAQLKRPLLPITCGDIGTTVKEAEEKLETYCALAHRWRSVLLLDEADVFLTKRREGDLKRNALVSIFLRVLEYYPGVLILTTNRVGEFDEAFRSRIHMSLYYPKLDLNSTSEIWSRNISRIRRSNLNVDMEEKEIRKFSASYWRDNEDQPARLWNGRQIKNAFQTALALANWDFQNQKDDEPKLKRPLLCAKHFRAVAKTSALFDDYISDLHGIDFDDPYSVLAERAEVRRDAYSRKAVPKPPYQNNRSGPPRTRRAAPPNRNEKHRSTQYMDSDSQDDQDEGGHSDAGELSWGE</sequence>
<feature type="region of interest" description="Disordered" evidence="1">
    <location>
        <begin position="219"/>
        <end position="238"/>
    </location>
</feature>
<dbReference type="InterPro" id="IPR003593">
    <property type="entry name" value="AAA+_ATPase"/>
</dbReference>
<dbReference type="GO" id="GO:0016887">
    <property type="term" value="F:ATP hydrolysis activity"/>
    <property type="evidence" value="ECO:0007669"/>
    <property type="project" value="InterPro"/>
</dbReference>
<feature type="domain" description="AAA+ ATPase" evidence="2">
    <location>
        <begin position="642"/>
        <end position="769"/>
    </location>
</feature>
<proteinExistence type="predicted"/>
<evidence type="ECO:0000313" key="4">
    <source>
        <dbReference type="Proteomes" id="UP000698800"/>
    </source>
</evidence>
<dbReference type="InterPro" id="IPR003959">
    <property type="entry name" value="ATPase_AAA_core"/>
</dbReference>
<dbReference type="SUPFAM" id="SSF52540">
    <property type="entry name" value="P-loop containing nucleoside triphosphate hydrolases"/>
    <property type="match status" value="1"/>
</dbReference>
<dbReference type="CDD" id="cd19481">
    <property type="entry name" value="RecA-like_protease"/>
    <property type="match status" value="1"/>
</dbReference>
<comment type="caution">
    <text evidence="3">The sequence shown here is derived from an EMBL/GenBank/DDBJ whole genome shotgun (WGS) entry which is preliminary data.</text>
</comment>
<dbReference type="Gene3D" id="3.40.50.300">
    <property type="entry name" value="P-loop containing nucleotide triphosphate hydrolases"/>
    <property type="match status" value="1"/>
</dbReference>
<feature type="region of interest" description="Disordered" evidence="1">
    <location>
        <begin position="102"/>
        <end position="124"/>
    </location>
</feature>
<dbReference type="Pfam" id="PF22942">
    <property type="entry name" value="DUF7025"/>
    <property type="match status" value="1"/>
</dbReference>
<dbReference type="Pfam" id="PF23232">
    <property type="entry name" value="AAA_lid_13"/>
    <property type="match status" value="1"/>
</dbReference>
<keyword evidence="4" id="KW-1185">Reference proteome</keyword>
<feature type="region of interest" description="Disordered" evidence="1">
    <location>
        <begin position="896"/>
        <end position="958"/>
    </location>
</feature>
<feature type="compositionally biased region" description="Polar residues" evidence="1">
    <location>
        <begin position="192"/>
        <end position="210"/>
    </location>
</feature>
<evidence type="ECO:0000256" key="1">
    <source>
        <dbReference type="SAM" id="MobiDB-lite"/>
    </source>
</evidence>
<reference evidence="3" key="1">
    <citation type="submission" date="2021-03" db="EMBL/GenBank/DDBJ databases">
        <title>Comparative genomics and phylogenomic investigation of the class Geoglossomycetes provide insights into ecological specialization and systematics.</title>
        <authorList>
            <person name="Melie T."/>
            <person name="Pirro S."/>
            <person name="Miller A.N."/>
            <person name="Quandt A."/>
        </authorList>
    </citation>
    <scope>NUCLEOTIDE SEQUENCE</scope>
    <source>
        <strain evidence="3">GBOQ0MN5Z8</strain>
    </source>
</reference>
<feature type="region of interest" description="Disordered" evidence="1">
    <location>
        <begin position="192"/>
        <end position="214"/>
    </location>
</feature>
<dbReference type="Proteomes" id="UP000698800">
    <property type="component" value="Unassembled WGS sequence"/>
</dbReference>
<accession>A0A9P8KUJ8</accession>
<feature type="compositionally biased region" description="Polar residues" evidence="1">
    <location>
        <begin position="109"/>
        <end position="119"/>
    </location>
</feature>
<dbReference type="InterPro" id="IPR027417">
    <property type="entry name" value="P-loop_NTPase"/>
</dbReference>
<dbReference type="PANTHER" id="PTHR46411:SF3">
    <property type="entry name" value="AAA+ ATPASE DOMAIN-CONTAINING PROTEIN"/>
    <property type="match status" value="1"/>
</dbReference>
<evidence type="ECO:0000259" key="2">
    <source>
        <dbReference type="SMART" id="SM00382"/>
    </source>
</evidence>
<protein>
    <recommendedName>
        <fullName evidence="2">AAA+ ATPase domain-containing protein</fullName>
    </recommendedName>
</protein>
<dbReference type="Pfam" id="PF00004">
    <property type="entry name" value="AAA"/>
    <property type="match status" value="1"/>
</dbReference>
<dbReference type="InterPro" id="IPR054289">
    <property type="entry name" value="DUF7025"/>
</dbReference>
<organism evidence="3 4">
    <name type="scientific">Glutinoglossum americanum</name>
    <dbReference type="NCBI Taxonomy" id="1670608"/>
    <lineage>
        <taxon>Eukaryota</taxon>
        <taxon>Fungi</taxon>
        <taxon>Dikarya</taxon>
        <taxon>Ascomycota</taxon>
        <taxon>Pezizomycotina</taxon>
        <taxon>Geoglossomycetes</taxon>
        <taxon>Geoglossales</taxon>
        <taxon>Geoglossaceae</taxon>
        <taxon>Glutinoglossum</taxon>
    </lineage>
</organism>
<dbReference type="PANTHER" id="PTHR46411">
    <property type="entry name" value="FAMILY ATPASE, PUTATIVE-RELATED"/>
    <property type="match status" value="1"/>
</dbReference>
<dbReference type="GO" id="GO:0005524">
    <property type="term" value="F:ATP binding"/>
    <property type="evidence" value="ECO:0007669"/>
    <property type="project" value="InterPro"/>
</dbReference>
<dbReference type="EMBL" id="JAGHQL010000218">
    <property type="protein sequence ID" value="KAH0536272.1"/>
    <property type="molecule type" value="Genomic_DNA"/>
</dbReference>